<dbReference type="GeneID" id="98063406"/>
<accession>A0A2K9P4J0</accession>
<sequence>MEYLSEWTVSPERWLRLGYILGASENGGRISISSDEEDLSKLAADTIKIGVKYAGSKVYNFGEQNLPIMRHAVRFYKTGLGIFVNTIKGDNGNVLNVDLLDNRGIKVPLENLVKREELAKAESLVTSDITMGTVGQEVTLFEFKTHYMRHIINSIKSGTFNMNICLSTKSKTISEILKVVLDDLYSKIEPEALEKYEFSGIISENGEQINLYKSDGTELSREQILSVMIYVLLRDSSIRTFVVPDSISEYTETAILRLGGNVIRVSGGDSEIMEKIISSGSSEQMLMQFDGIYAAVKILDFLNRYDISFDSLTMHLPQIFKAEAEVACGDEKQMENIIKSLKRQFKNNATILGDSDTDDEKGSDNNKKSEGIKIESNGTVTIVFPGSGNNILKIISESESMETAEEISTLFKNKIKTLAKS</sequence>
<dbReference type="GO" id="GO:0016868">
    <property type="term" value="F:intramolecular phosphotransferase activity"/>
    <property type="evidence" value="ECO:0007669"/>
    <property type="project" value="InterPro"/>
</dbReference>
<dbReference type="AlphaFoldDB" id="A0A2K9P4J0"/>
<evidence type="ECO:0000313" key="2">
    <source>
        <dbReference type="EMBL" id="AUO20175.1"/>
    </source>
</evidence>
<name>A0A2K9P4J0_9FIRM</name>
<feature type="region of interest" description="Disordered" evidence="1">
    <location>
        <begin position="352"/>
        <end position="371"/>
    </location>
</feature>
<dbReference type="EMBL" id="CP020991">
    <property type="protein sequence ID" value="AUO20175.1"/>
    <property type="molecule type" value="Genomic_DNA"/>
</dbReference>
<dbReference type="KEGG" id="mpec:B9O19_02032"/>
<dbReference type="OrthoDB" id="9803871at2"/>
<feature type="compositionally biased region" description="Basic and acidic residues" evidence="1">
    <location>
        <begin position="360"/>
        <end position="371"/>
    </location>
</feature>
<reference evidence="2 3" key="1">
    <citation type="submission" date="2017-04" db="EMBL/GenBank/DDBJ databases">
        <title>Monoglobus pectinilyticus 14 draft genome.</title>
        <authorList>
            <person name="Kim C."/>
            <person name="Rosendale D.I."/>
            <person name="Kelly W.J."/>
            <person name="Tannock G.W."/>
            <person name="Patchett M.L."/>
            <person name="Jordens J.Z."/>
        </authorList>
    </citation>
    <scope>NUCLEOTIDE SEQUENCE [LARGE SCALE GENOMIC DNA]</scope>
    <source>
        <strain evidence="2 3">14</strain>
    </source>
</reference>
<keyword evidence="3" id="KW-1185">Reference proteome</keyword>
<dbReference type="Proteomes" id="UP000235589">
    <property type="component" value="Chromosome"/>
</dbReference>
<dbReference type="RefSeq" id="WP_102366309.1">
    <property type="nucleotide sequence ID" value="NZ_CP020991.1"/>
</dbReference>
<evidence type="ECO:0000313" key="3">
    <source>
        <dbReference type="Proteomes" id="UP000235589"/>
    </source>
</evidence>
<keyword evidence="2" id="KW-0548">Nucleotidyltransferase</keyword>
<organism evidence="2 3">
    <name type="scientific">Monoglobus pectinilyticus</name>
    <dbReference type="NCBI Taxonomy" id="1981510"/>
    <lineage>
        <taxon>Bacteria</taxon>
        <taxon>Bacillati</taxon>
        <taxon>Bacillota</taxon>
        <taxon>Clostridia</taxon>
        <taxon>Monoglobales</taxon>
        <taxon>Monoglobaceae</taxon>
        <taxon>Monoglobus</taxon>
    </lineage>
</organism>
<proteinExistence type="predicted"/>
<dbReference type="GO" id="GO:0005975">
    <property type="term" value="P:carbohydrate metabolic process"/>
    <property type="evidence" value="ECO:0007669"/>
    <property type="project" value="InterPro"/>
</dbReference>
<keyword evidence="2" id="KW-0808">Transferase</keyword>
<evidence type="ECO:0000256" key="1">
    <source>
        <dbReference type="SAM" id="MobiDB-lite"/>
    </source>
</evidence>
<gene>
    <name evidence="2" type="ORF">B9O19_02032</name>
</gene>
<dbReference type="InterPro" id="IPR016055">
    <property type="entry name" value="A-D-PHexomutase_a/b/a-I/II/III"/>
</dbReference>
<dbReference type="GO" id="GO:0016779">
    <property type="term" value="F:nucleotidyltransferase activity"/>
    <property type="evidence" value="ECO:0007669"/>
    <property type="project" value="UniProtKB-KW"/>
</dbReference>
<dbReference type="SUPFAM" id="SSF53738">
    <property type="entry name" value="Phosphoglucomutase, first 3 domains"/>
    <property type="match status" value="1"/>
</dbReference>
<protein>
    <submittedName>
        <fullName evidence="2">Mannose-1-phosphate guanylyltransferase / phosphomannomutase</fullName>
    </submittedName>
</protein>
<dbReference type="Gene3D" id="3.40.120.10">
    <property type="entry name" value="Alpha-D-Glucose-1,6-Bisphosphate, subunit A, domain 3"/>
    <property type="match status" value="1"/>
</dbReference>